<comment type="subcellular location">
    <subcellularLocation>
        <location evidence="1">Late endosome membrane</location>
        <topology evidence="1">Multi-pass membrane protein</topology>
    </subcellularLocation>
    <subcellularLocation>
        <location evidence="14">Membrane</location>
        <topology evidence="14">Multi-pass membrane protein</topology>
    </subcellularLocation>
</comment>
<keyword evidence="8 14" id="KW-0067">ATP-binding</keyword>
<evidence type="ECO:0000256" key="6">
    <source>
        <dbReference type="ARBA" id="ARBA00022741"/>
    </source>
</evidence>
<dbReference type="Gene3D" id="1.20.1110.10">
    <property type="entry name" value="Calcium-transporting ATPase, transmembrane domain"/>
    <property type="match status" value="1"/>
</dbReference>
<dbReference type="SFLD" id="SFLDS00003">
    <property type="entry name" value="Haloacid_Dehalogenase"/>
    <property type="match status" value="1"/>
</dbReference>
<dbReference type="PANTHER" id="PTHR45630">
    <property type="entry name" value="CATION-TRANSPORTING ATPASE-RELATED"/>
    <property type="match status" value="1"/>
</dbReference>
<comment type="similarity">
    <text evidence="2 14">Belongs to the cation transport ATPase (P-type) (TC 3.A.3) family. Type V subfamily.</text>
</comment>
<gene>
    <name evidence="17" type="ORF">g.33293</name>
    <name evidence="18" type="ORF">g.33297</name>
    <name evidence="19" type="ORF">g.33299</name>
</gene>
<dbReference type="InterPro" id="IPR023298">
    <property type="entry name" value="ATPase_P-typ_TM_dom_sf"/>
</dbReference>
<reference evidence="19" key="1">
    <citation type="submission" date="2015-11" db="EMBL/GenBank/DDBJ databases">
        <title>De novo transcriptome assembly of four potential Pierce s Disease insect vectors from Arizona vineyards.</title>
        <authorList>
            <person name="Tassone E.E."/>
        </authorList>
    </citation>
    <scope>NUCLEOTIDE SEQUENCE</scope>
</reference>
<feature type="domain" description="P-type ATPase A" evidence="15">
    <location>
        <begin position="288"/>
        <end position="407"/>
    </location>
</feature>
<dbReference type="InterPro" id="IPR001757">
    <property type="entry name" value="P_typ_ATPase"/>
</dbReference>
<dbReference type="EC" id="7.2.2.-" evidence="14"/>
<evidence type="ECO:0000256" key="2">
    <source>
        <dbReference type="ARBA" id="ARBA00006000"/>
    </source>
</evidence>
<evidence type="ECO:0000256" key="5">
    <source>
        <dbReference type="ARBA" id="ARBA00022723"/>
    </source>
</evidence>
<dbReference type="FunFam" id="3.40.1110.10:FF:000026">
    <property type="entry name" value="Cation-transporting ATPase"/>
    <property type="match status" value="1"/>
</dbReference>
<dbReference type="FunFam" id="1.20.1110.10:FF:000023">
    <property type="entry name" value="Cation-transporting ATPase"/>
    <property type="match status" value="1"/>
</dbReference>
<feature type="domain" description="P5B-type ATPase N-terminal" evidence="16">
    <location>
        <begin position="30"/>
        <end position="173"/>
    </location>
</feature>
<dbReference type="Pfam" id="PF13246">
    <property type="entry name" value="Cation_ATPase"/>
    <property type="match status" value="1"/>
</dbReference>
<feature type="transmembrane region" description="Helical" evidence="14">
    <location>
        <begin position="994"/>
        <end position="1014"/>
    </location>
</feature>
<name>A0A1B6M5K1_9HEMI</name>
<dbReference type="GO" id="GO:0016887">
    <property type="term" value="F:ATP hydrolysis activity"/>
    <property type="evidence" value="ECO:0007669"/>
    <property type="project" value="InterPro"/>
</dbReference>
<dbReference type="SUPFAM" id="SSF81660">
    <property type="entry name" value="Metal cation-transporting ATPase, ATP-binding domain N"/>
    <property type="match status" value="1"/>
</dbReference>
<dbReference type="PANTHER" id="PTHR45630:SF8">
    <property type="entry name" value="CATION-TRANSPORTING ATPASE"/>
    <property type="match status" value="1"/>
</dbReference>
<protein>
    <recommendedName>
        <fullName evidence="14">Cation-transporting ATPase</fullName>
        <ecNumber evidence="14">7.2.2.-</ecNumber>
    </recommendedName>
</protein>
<dbReference type="InterPro" id="IPR018303">
    <property type="entry name" value="ATPase_P-typ_P_site"/>
</dbReference>
<evidence type="ECO:0000256" key="7">
    <source>
        <dbReference type="ARBA" id="ARBA00022753"/>
    </source>
</evidence>
<dbReference type="NCBIfam" id="TIGR01494">
    <property type="entry name" value="ATPase_P-type"/>
    <property type="match status" value="2"/>
</dbReference>
<evidence type="ECO:0000256" key="9">
    <source>
        <dbReference type="ARBA" id="ARBA00022842"/>
    </source>
</evidence>
<evidence type="ECO:0000313" key="19">
    <source>
        <dbReference type="EMBL" id="JAT31200.1"/>
    </source>
</evidence>
<keyword evidence="5 14" id="KW-0479">Metal-binding</keyword>
<keyword evidence="12 14" id="KW-0472">Membrane</keyword>
<dbReference type="Pfam" id="PF12409">
    <property type="entry name" value="P5-ATPase"/>
    <property type="match status" value="1"/>
</dbReference>
<dbReference type="SUPFAM" id="SSF81653">
    <property type="entry name" value="Calcium ATPase, transduction domain A"/>
    <property type="match status" value="1"/>
</dbReference>
<dbReference type="GO" id="GO:0006874">
    <property type="term" value="P:intracellular calcium ion homeostasis"/>
    <property type="evidence" value="ECO:0007669"/>
    <property type="project" value="TreeGrafter"/>
</dbReference>
<dbReference type="InterPro" id="IPR006544">
    <property type="entry name" value="P-type_TPase_V"/>
</dbReference>
<evidence type="ECO:0000256" key="10">
    <source>
        <dbReference type="ARBA" id="ARBA00022967"/>
    </source>
</evidence>
<evidence type="ECO:0000256" key="4">
    <source>
        <dbReference type="ARBA" id="ARBA00022692"/>
    </source>
</evidence>
<dbReference type="Gene3D" id="3.40.50.1000">
    <property type="entry name" value="HAD superfamily/HAD-like"/>
    <property type="match status" value="1"/>
</dbReference>
<dbReference type="SUPFAM" id="SSF56784">
    <property type="entry name" value="HAD-like"/>
    <property type="match status" value="1"/>
</dbReference>
<proteinExistence type="inferred from homology"/>
<dbReference type="NCBIfam" id="TIGR01657">
    <property type="entry name" value="P-ATPase-V"/>
    <property type="match status" value="1"/>
</dbReference>
<dbReference type="InterPro" id="IPR036412">
    <property type="entry name" value="HAD-like_sf"/>
</dbReference>
<dbReference type="GO" id="GO:0015203">
    <property type="term" value="F:polyamine transmembrane transporter activity"/>
    <property type="evidence" value="ECO:0007669"/>
    <property type="project" value="TreeGrafter"/>
</dbReference>
<feature type="transmembrane region" description="Helical" evidence="14">
    <location>
        <begin position="217"/>
        <end position="240"/>
    </location>
</feature>
<keyword evidence="4 14" id="KW-0812">Transmembrane</keyword>
<dbReference type="PRINTS" id="PR00119">
    <property type="entry name" value="CATATPASE"/>
</dbReference>
<feature type="transmembrane region" description="Helical" evidence="14">
    <location>
        <begin position="252"/>
        <end position="272"/>
    </location>
</feature>
<evidence type="ECO:0000313" key="17">
    <source>
        <dbReference type="EMBL" id="JAT08533.1"/>
    </source>
</evidence>
<dbReference type="InterPro" id="IPR059000">
    <property type="entry name" value="ATPase_P-type_domA"/>
</dbReference>
<dbReference type="Gene3D" id="2.70.150.10">
    <property type="entry name" value="Calcium-transporting ATPase, cytoplasmic transduction domain A"/>
    <property type="match status" value="1"/>
</dbReference>
<dbReference type="InterPro" id="IPR023299">
    <property type="entry name" value="ATPase_P-typ_cyto_dom_N"/>
</dbReference>
<feature type="transmembrane region" description="Helical" evidence="14">
    <location>
        <begin position="47"/>
        <end position="67"/>
    </location>
</feature>
<evidence type="ECO:0000256" key="14">
    <source>
        <dbReference type="RuleBase" id="RU362082"/>
    </source>
</evidence>
<dbReference type="AlphaFoldDB" id="A0A1B6M5K1"/>
<keyword evidence="3" id="KW-0597">Phosphoprotein</keyword>
<evidence type="ECO:0000256" key="11">
    <source>
        <dbReference type="ARBA" id="ARBA00022989"/>
    </source>
</evidence>
<dbReference type="Pfam" id="PF00122">
    <property type="entry name" value="E1-E2_ATPase"/>
    <property type="match status" value="1"/>
</dbReference>
<dbReference type="InterPro" id="IPR047819">
    <property type="entry name" value="P5A-ATPase_N"/>
</dbReference>
<sequence length="1208" mass="135942">MLTASDGVKTSKKHECEWEEADSNYLNKGEEDEMEIYGYRESGVCKAVMWGCVLLTLGVLRLVFHWWPQYMLYMSHKRCSLAVADKVLVVDKYEKRFTSLFIKSVKILSTKNEGLEQGLDHAEPLRRLDPQELTRLKEKLPIKEFEIHLYNSAIREVTEVRTIWIKKLCYIWDDEKKSFLKVVGLDQGVTKNKLHEYHGYDYQEQYKRRIIYGKNEILVQIQSIAKLVVLEVLNPFYIFQVFTICVWLAENYIYYTFAIMIMSLFGVTSAALQTHQNQKNLHRTVHTTDIVTVKRGHDEYEDVPTTHLVPGDVIVIPTHGCIMHCDAALMVGNCIVNESMLTGESVPVTKTALPNENVLYNEAEDSNHTLFCGTRVLQTRYYGNEKVHAVVLRTGFLTSKGNLVRSILYPPPADFKFDQDSYKFIWILAFIALMGLIYTVITKSSRGLRPGDIILKALDIITIVIPPALPATMTIGKLYALGRLQKHQISCINSRVINVSGSLDCVCFDKTGTLTEDGLDMWGVVPVSEAQLKPPVRNIPEMPFTPLIYGMASCHSLTIINGTVSGDPLDVKMFESTGWIFEEPEIEESSKYDLLVPSTVRPPPSKDPNPEKPLEIGIIHQYQFSSKLQRMSVITRTLGSRDLTIYCKGSPEAIQSLSKPNTVPQNIVSTLQEYTEQGYRVIAVGYRILDEVDYVHVQKLRRSEVERDFEFIGLIVMENRLKPQTTGVISMLKGAQIKVVMVTGDNILTAVSVAKECGIVEGGETVVEVIAEEDNNSNPLQIWFTCGGSLSSKSVPATNGTMLDCELGAKVNAPYRIAISGKSWGVIREHAPDLIPKIAVKGAVFARMSSEQKQQLVQELQQLGYYVAMCGDGANDCGALKAAHAGISLSEAEASVASPFTSAVANISCVPRVIREGRAALVTSFGVFKFMILYSLMEFMSTIILYSIDSNLTDFEFLFIDVCLVVNFAFFFGRNHAYSGPLVAQAPLTSLLSPIPLVSLLLQVLVMSTFQFISFNVVQKYPWFEPFQYVGATYYISFENYSVFSVGQFQYIIMAFIFSQGAPYREPIYTNRIFFSSLCVMTCICVYITVSPAQWIIDFLQLRFPPKLDFPLVVLGLALGNFVISSILETFVVQYLMFKKLRYCNHDIKKSRRKYLAIAEEIDTDRDWPPISKPATVVACNQQSIVRGVDNHAFEGDSPKPVKYTTKL</sequence>
<dbReference type="FunFam" id="3.40.50.1000:FF:000045">
    <property type="entry name" value="Cation-transporting ATPase"/>
    <property type="match status" value="1"/>
</dbReference>
<evidence type="ECO:0000256" key="13">
    <source>
        <dbReference type="ARBA" id="ARBA00049360"/>
    </source>
</evidence>
<dbReference type="InterPro" id="IPR008250">
    <property type="entry name" value="ATPase_P-typ_transduc_dom_A_sf"/>
</dbReference>
<dbReference type="GO" id="GO:0019829">
    <property type="term" value="F:ATPase-coupled monoatomic cation transmembrane transporter activity"/>
    <property type="evidence" value="ECO:0007669"/>
    <property type="project" value="UniProtKB-UniRule"/>
</dbReference>
<feature type="transmembrane region" description="Helical" evidence="14">
    <location>
        <begin position="1110"/>
        <end position="1133"/>
    </location>
</feature>
<evidence type="ECO:0000313" key="18">
    <source>
        <dbReference type="EMBL" id="JAT12380.1"/>
    </source>
</evidence>
<keyword evidence="10 14" id="KW-1278">Translocase</keyword>
<evidence type="ECO:0000259" key="15">
    <source>
        <dbReference type="Pfam" id="PF00122"/>
    </source>
</evidence>
<dbReference type="Gene3D" id="3.40.1110.10">
    <property type="entry name" value="Calcium-transporting ATPase, cytoplasmic domain N"/>
    <property type="match status" value="1"/>
</dbReference>
<dbReference type="GO" id="GO:0031902">
    <property type="term" value="C:late endosome membrane"/>
    <property type="evidence" value="ECO:0007669"/>
    <property type="project" value="UniProtKB-SubCell"/>
</dbReference>
<dbReference type="EMBL" id="GEBQ01027597">
    <property type="protein sequence ID" value="JAT12380.1"/>
    <property type="molecule type" value="Transcribed_RNA"/>
</dbReference>
<feature type="transmembrane region" description="Helical" evidence="14">
    <location>
        <begin position="1069"/>
        <end position="1090"/>
    </location>
</feature>
<evidence type="ECO:0000259" key="16">
    <source>
        <dbReference type="Pfam" id="PF12409"/>
    </source>
</evidence>
<evidence type="ECO:0000256" key="8">
    <source>
        <dbReference type="ARBA" id="ARBA00022840"/>
    </source>
</evidence>
<dbReference type="EMBL" id="GEBQ01008777">
    <property type="protein sequence ID" value="JAT31200.1"/>
    <property type="molecule type" value="Transcribed_RNA"/>
</dbReference>
<keyword evidence="11 14" id="KW-1133">Transmembrane helix</keyword>
<feature type="transmembrane region" description="Helical" evidence="14">
    <location>
        <begin position="1034"/>
        <end position="1057"/>
    </location>
</feature>
<feature type="transmembrane region" description="Helical" evidence="14">
    <location>
        <begin position="919"/>
        <end position="937"/>
    </location>
</feature>
<comment type="catalytic activity">
    <reaction evidence="13 14">
        <text>ATP + H2O = ADP + phosphate + H(+)</text>
        <dbReference type="Rhea" id="RHEA:13065"/>
        <dbReference type="ChEBI" id="CHEBI:15377"/>
        <dbReference type="ChEBI" id="CHEBI:15378"/>
        <dbReference type="ChEBI" id="CHEBI:30616"/>
        <dbReference type="ChEBI" id="CHEBI:43474"/>
        <dbReference type="ChEBI" id="CHEBI:456216"/>
    </reaction>
</comment>
<dbReference type="SFLD" id="SFLDG00002">
    <property type="entry name" value="C1.7:_P-type_atpase_like"/>
    <property type="match status" value="1"/>
</dbReference>
<feature type="transmembrane region" description="Helical" evidence="14">
    <location>
        <begin position="453"/>
        <end position="476"/>
    </location>
</feature>
<dbReference type="GO" id="GO:0140358">
    <property type="term" value="F:P-type transmembrane transporter activity"/>
    <property type="evidence" value="ECO:0007669"/>
    <property type="project" value="InterPro"/>
</dbReference>
<evidence type="ECO:0000256" key="1">
    <source>
        <dbReference type="ARBA" id="ARBA00004107"/>
    </source>
</evidence>
<keyword evidence="7" id="KW-0967">Endosome</keyword>
<evidence type="ECO:0000256" key="12">
    <source>
        <dbReference type="ARBA" id="ARBA00023136"/>
    </source>
</evidence>
<organism evidence="19">
    <name type="scientific">Graphocephala atropunctata</name>
    <dbReference type="NCBI Taxonomy" id="36148"/>
    <lineage>
        <taxon>Eukaryota</taxon>
        <taxon>Metazoa</taxon>
        <taxon>Ecdysozoa</taxon>
        <taxon>Arthropoda</taxon>
        <taxon>Hexapoda</taxon>
        <taxon>Insecta</taxon>
        <taxon>Pterygota</taxon>
        <taxon>Neoptera</taxon>
        <taxon>Paraneoptera</taxon>
        <taxon>Hemiptera</taxon>
        <taxon>Auchenorrhyncha</taxon>
        <taxon>Membracoidea</taxon>
        <taxon>Cicadellidae</taxon>
        <taxon>Cicadellinae</taxon>
        <taxon>Cicadellini</taxon>
        <taxon>Graphocephala</taxon>
    </lineage>
</organism>
<dbReference type="InterPro" id="IPR044492">
    <property type="entry name" value="P_typ_ATPase_HD_dom"/>
</dbReference>
<dbReference type="GO" id="GO:0046872">
    <property type="term" value="F:metal ion binding"/>
    <property type="evidence" value="ECO:0007669"/>
    <property type="project" value="UniProtKB-UniRule"/>
</dbReference>
<feature type="transmembrane region" description="Helical" evidence="14">
    <location>
        <begin position="424"/>
        <end position="441"/>
    </location>
</feature>
<dbReference type="InterPro" id="IPR023214">
    <property type="entry name" value="HAD_sf"/>
</dbReference>
<dbReference type="SUPFAM" id="SSF81665">
    <property type="entry name" value="Calcium ATPase, transmembrane domain M"/>
    <property type="match status" value="1"/>
</dbReference>
<keyword evidence="6 14" id="KW-0547">Nucleotide-binding</keyword>
<feature type="transmembrane region" description="Helical" evidence="14">
    <location>
        <begin position="957"/>
        <end position="973"/>
    </location>
</feature>
<dbReference type="EMBL" id="GEBQ01031444">
    <property type="protein sequence ID" value="JAT08533.1"/>
    <property type="molecule type" value="Transcribed_RNA"/>
</dbReference>
<dbReference type="PROSITE" id="PS00154">
    <property type="entry name" value="ATPASE_E1_E2"/>
    <property type="match status" value="1"/>
</dbReference>
<keyword evidence="9 14" id="KW-0460">Magnesium</keyword>
<accession>A0A1B6M5K1</accession>
<dbReference type="GO" id="GO:0005524">
    <property type="term" value="F:ATP binding"/>
    <property type="evidence" value="ECO:0007669"/>
    <property type="project" value="UniProtKB-UniRule"/>
</dbReference>
<evidence type="ECO:0000256" key="3">
    <source>
        <dbReference type="ARBA" id="ARBA00022553"/>
    </source>
</evidence>
<dbReference type="SFLD" id="SFLDF00027">
    <property type="entry name" value="p-type_atpase"/>
    <property type="match status" value="1"/>
</dbReference>